<dbReference type="InterPro" id="IPR038910">
    <property type="entry name" value="Hua1-like"/>
</dbReference>
<gene>
    <name evidence="2" type="ORF">MGL_0261</name>
</gene>
<sequence length="213" mass="23171">MATNTKARSKTRTNREEHITTWTTKCFSNLWFINSSISAGPTPTQPYSQPYTQTYRPPYQQSYSHPFAVHPASASTSHGGTSQQSEVFPEDKHNSAPPRYDLASQTSSEKPLAQQNYPSYAQPTVPPMQPAQPYHPMMPMPPQPPVSRTVGPTINWYGYMPPPGAVTVAPGDPRIGGVLCYRCGGSGSIEDLMSLFFGDDECPVCGGAGRISG</sequence>
<feature type="compositionally biased region" description="Low complexity" evidence="1">
    <location>
        <begin position="41"/>
        <end position="64"/>
    </location>
</feature>
<dbReference type="PANTHER" id="PTHR28031:SF1">
    <property type="entry name" value="PROLINE-RICH PROTEIN HUA1"/>
    <property type="match status" value="1"/>
</dbReference>
<dbReference type="PANTHER" id="PTHR28031">
    <property type="entry name" value="PROLINE-RICH PROTEIN HUA1"/>
    <property type="match status" value="1"/>
</dbReference>
<accession>A8PSI0</accession>
<organism evidence="2 3">
    <name type="scientific">Malassezia globosa (strain ATCC MYA-4612 / CBS 7966)</name>
    <name type="common">Dandruff-associated fungus</name>
    <dbReference type="NCBI Taxonomy" id="425265"/>
    <lineage>
        <taxon>Eukaryota</taxon>
        <taxon>Fungi</taxon>
        <taxon>Dikarya</taxon>
        <taxon>Basidiomycota</taxon>
        <taxon>Ustilaginomycotina</taxon>
        <taxon>Malasseziomycetes</taxon>
        <taxon>Malasseziales</taxon>
        <taxon>Malasseziaceae</taxon>
        <taxon>Malassezia</taxon>
    </lineage>
</organism>
<dbReference type="OrthoDB" id="2405700at2759"/>
<evidence type="ECO:0000256" key="1">
    <source>
        <dbReference type="SAM" id="MobiDB-lite"/>
    </source>
</evidence>
<dbReference type="STRING" id="425265.A8PSI0"/>
<keyword evidence="3" id="KW-1185">Reference proteome</keyword>
<name>A8PSI0_MALGO</name>
<dbReference type="RefSeq" id="XP_001732486.1">
    <property type="nucleotide sequence ID" value="XM_001732434.1"/>
</dbReference>
<dbReference type="KEGG" id="mgl:MGL_0261"/>
<feature type="compositionally biased region" description="Polar residues" evidence="1">
    <location>
        <begin position="103"/>
        <end position="122"/>
    </location>
</feature>
<reference evidence="2 3" key="1">
    <citation type="journal article" date="2007" name="Proc. Natl. Acad. Sci. U.S.A.">
        <title>Dandruff-associated Malassezia genomes reveal convergent and divergent virulence traits shared with plant and human fungal pathogens.</title>
        <authorList>
            <person name="Xu J."/>
            <person name="Saunders C.W."/>
            <person name="Hu P."/>
            <person name="Grant R.A."/>
            <person name="Boekhout T."/>
            <person name="Kuramae E.E."/>
            <person name="Kronstad J.W."/>
            <person name="Deangelis Y.M."/>
            <person name="Reeder N.L."/>
            <person name="Johnstone K.R."/>
            <person name="Leland M."/>
            <person name="Fieno A.M."/>
            <person name="Begley W.M."/>
            <person name="Sun Y."/>
            <person name="Lacey M.P."/>
            <person name="Chaudhary T."/>
            <person name="Keough T."/>
            <person name="Chu L."/>
            <person name="Sears R."/>
            <person name="Yuan B."/>
            <person name="Dawson T.L.Jr."/>
        </authorList>
    </citation>
    <scope>NUCLEOTIDE SEQUENCE [LARGE SCALE GENOMIC DNA]</scope>
    <source>
        <strain evidence="3">ATCC MYA-4612 / CBS 7966</strain>
    </source>
</reference>
<dbReference type="Proteomes" id="UP000008837">
    <property type="component" value="Unassembled WGS sequence"/>
</dbReference>
<dbReference type="EMBL" id="AAYY01000001">
    <property type="protein sequence ID" value="EDP45272.1"/>
    <property type="molecule type" value="Genomic_DNA"/>
</dbReference>
<dbReference type="GO" id="GO:0005737">
    <property type="term" value="C:cytoplasm"/>
    <property type="evidence" value="ECO:0007669"/>
    <property type="project" value="TreeGrafter"/>
</dbReference>
<protein>
    <submittedName>
        <fullName evidence="2">Uncharacterized protein</fullName>
    </submittedName>
</protein>
<dbReference type="FunCoup" id="A8PSI0">
    <property type="interactions" value="224"/>
</dbReference>
<dbReference type="InParanoid" id="A8PSI0"/>
<evidence type="ECO:0000313" key="2">
    <source>
        <dbReference type="EMBL" id="EDP45272.1"/>
    </source>
</evidence>
<dbReference type="Gene3D" id="6.20.20.10">
    <property type="match status" value="1"/>
</dbReference>
<comment type="caution">
    <text evidence="2">The sequence shown here is derived from an EMBL/GenBank/DDBJ whole genome shotgun (WGS) entry which is preliminary data.</text>
</comment>
<feature type="region of interest" description="Disordered" evidence="1">
    <location>
        <begin position="41"/>
        <end position="129"/>
    </location>
</feature>
<feature type="compositionally biased region" description="Polar residues" evidence="1">
    <location>
        <begin position="73"/>
        <end position="86"/>
    </location>
</feature>
<dbReference type="GeneID" id="5856792"/>
<dbReference type="VEuPathDB" id="FungiDB:MGL_0261"/>
<dbReference type="AlphaFoldDB" id="A8PSI0"/>
<evidence type="ECO:0000313" key="3">
    <source>
        <dbReference type="Proteomes" id="UP000008837"/>
    </source>
</evidence>
<proteinExistence type="predicted"/>